<dbReference type="InterPro" id="IPR036129">
    <property type="entry name" value="Glycerate_kinase_sf"/>
</dbReference>
<dbReference type="GO" id="GO:0031388">
    <property type="term" value="P:organic acid phosphorylation"/>
    <property type="evidence" value="ECO:0007669"/>
    <property type="project" value="UniProtKB-UniRule"/>
</dbReference>
<accession>A0AA46TKZ7</accession>
<keyword evidence="6" id="KW-1185">Reference proteome</keyword>
<organism evidence="5 6">
    <name type="scientific">Solicola gregarius</name>
    <dbReference type="NCBI Taxonomy" id="2908642"/>
    <lineage>
        <taxon>Bacteria</taxon>
        <taxon>Bacillati</taxon>
        <taxon>Actinomycetota</taxon>
        <taxon>Actinomycetes</taxon>
        <taxon>Propionibacteriales</taxon>
        <taxon>Nocardioidaceae</taxon>
        <taxon>Solicola</taxon>
    </lineage>
</organism>
<dbReference type="NCBIfam" id="TIGR00045">
    <property type="entry name" value="glycerate kinase"/>
    <property type="match status" value="1"/>
</dbReference>
<dbReference type="InterPro" id="IPR004381">
    <property type="entry name" value="Glycerate_kinase"/>
</dbReference>
<dbReference type="Pfam" id="PF02595">
    <property type="entry name" value="Gly_kinase"/>
    <property type="match status" value="1"/>
</dbReference>
<proteinExistence type="inferred from homology"/>
<evidence type="ECO:0000313" key="6">
    <source>
        <dbReference type="Proteomes" id="UP001164390"/>
    </source>
</evidence>
<reference evidence="5" key="1">
    <citation type="submission" date="2022-01" db="EMBL/GenBank/DDBJ databases">
        <title>Nocardioidaceae gen. sp. A5X3R13.</title>
        <authorList>
            <person name="Lopez Marin M.A."/>
            <person name="Uhlik O."/>
        </authorList>
    </citation>
    <scope>NUCLEOTIDE SEQUENCE</scope>
    <source>
        <strain evidence="5">A5X3R13</strain>
    </source>
</reference>
<protein>
    <submittedName>
        <fullName evidence="5">Glycerate kinase</fullName>
    </submittedName>
</protein>
<evidence type="ECO:0000256" key="2">
    <source>
        <dbReference type="ARBA" id="ARBA00022679"/>
    </source>
</evidence>
<dbReference type="Gene3D" id="3.40.50.10350">
    <property type="entry name" value="Glycerate kinase, domain 1"/>
    <property type="match status" value="1"/>
</dbReference>
<dbReference type="RefSeq" id="WP_271635243.1">
    <property type="nucleotide sequence ID" value="NZ_CP094970.1"/>
</dbReference>
<dbReference type="Gene3D" id="3.90.1510.10">
    <property type="entry name" value="Glycerate kinase, domain 2"/>
    <property type="match status" value="1"/>
</dbReference>
<dbReference type="PIRSF" id="PIRSF006078">
    <property type="entry name" value="GlxK"/>
    <property type="match status" value="1"/>
</dbReference>
<comment type="similarity">
    <text evidence="1 4">Belongs to the glycerate kinase type-1 family.</text>
</comment>
<sequence length="358" mass="36254">MTEVLLCPDKFKGSLTAAEVSDSLRAGIADVRPGVRVESFEVSDGGDGLLDAVVPHGFAIRTLTAQGPTGQPRMARIATRGSTSIIELAEVVGLRRLSDDRPAPLTASTYGLGQAMLAAIDAGSTELVVGLGGSASTDGGAGMVEALGARLGWRGRRPPARGGGGLAGVASVELSELDRRLRHTSITLAADVDHPLLGERGSARTFAAQKGATPQEIYLLEAAMAKWAAVVTTATGMDVADRPGAGAAGGTGFAAMAILGATMRSGIDFLLRLGDFTQQIGSADLVIVGEGSLDQQSLRGKAPIGVANAATAAGVEVIAICGVNRLDEMQSREAGLAGVYSLDASNPTLNAASNGPGR</sequence>
<dbReference type="PANTHER" id="PTHR21599">
    <property type="entry name" value="GLYCERATE KINASE"/>
    <property type="match status" value="1"/>
</dbReference>
<keyword evidence="3 4" id="KW-0418">Kinase</keyword>
<evidence type="ECO:0000256" key="4">
    <source>
        <dbReference type="PIRNR" id="PIRNR006078"/>
    </source>
</evidence>
<evidence type="ECO:0000256" key="3">
    <source>
        <dbReference type="ARBA" id="ARBA00022777"/>
    </source>
</evidence>
<dbReference type="SUPFAM" id="SSF110738">
    <property type="entry name" value="Glycerate kinase I"/>
    <property type="match status" value="1"/>
</dbReference>
<gene>
    <name evidence="5" type="ORF">L0C25_04555</name>
</gene>
<dbReference type="PANTHER" id="PTHR21599:SF0">
    <property type="entry name" value="GLYCERATE KINASE"/>
    <property type="match status" value="1"/>
</dbReference>
<evidence type="ECO:0000256" key="1">
    <source>
        <dbReference type="ARBA" id="ARBA00006284"/>
    </source>
</evidence>
<keyword evidence="2 4" id="KW-0808">Transferase</keyword>
<dbReference type="InterPro" id="IPR018193">
    <property type="entry name" value="Glyc_kinase_flavodox-like_fold"/>
</dbReference>
<dbReference type="InterPro" id="IPR018197">
    <property type="entry name" value="Glycerate_kinase_RE-like"/>
</dbReference>
<dbReference type="GO" id="GO:0008887">
    <property type="term" value="F:glycerate kinase activity"/>
    <property type="evidence" value="ECO:0007669"/>
    <property type="project" value="UniProtKB-UniRule"/>
</dbReference>
<dbReference type="AlphaFoldDB" id="A0AA46TKZ7"/>
<dbReference type="Proteomes" id="UP001164390">
    <property type="component" value="Chromosome"/>
</dbReference>
<dbReference type="KEGG" id="sgrg:L0C25_04555"/>
<name>A0AA46TKZ7_9ACTN</name>
<dbReference type="EMBL" id="CP094970">
    <property type="protein sequence ID" value="UYM06353.1"/>
    <property type="molecule type" value="Genomic_DNA"/>
</dbReference>
<evidence type="ECO:0000313" key="5">
    <source>
        <dbReference type="EMBL" id="UYM06353.1"/>
    </source>
</evidence>